<keyword evidence="7 11" id="KW-0378">Hydrolase</keyword>
<dbReference type="AlphaFoldDB" id="I7MFB0"/>
<evidence type="ECO:0000256" key="7">
    <source>
        <dbReference type="ARBA" id="ARBA00022801"/>
    </source>
</evidence>
<dbReference type="InParanoid" id="I7MFB0"/>
<evidence type="ECO:0000256" key="6">
    <source>
        <dbReference type="ARBA" id="ARBA00022771"/>
    </source>
</evidence>
<feature type="domain" description="Calpain catalytic" evidence="13">
    <location>
        <begin position="477"/>
        <end position="798"/>
    </location>
</feature>
<feature type="coiled-coil region" evidence="12">
    <location>
        <begin position="118"/>
        <end position="145"/>
    </location>
</feature>
<dbReference type="GO" id="GO:0008270">
    <property type="term" value="F:zinc ion binding"/>
    <property type="evidence" value="ECO:0007669"/>
    <property type="project" value="UniProtKB-KW"/>
</dbReference>
<keyword evidence="3 11" id="KW-0645">Protease</keyword>
<dbReference type="KEGG" id="tet:TTHERM_00825600"/>
<dbReference type="PRINTS" id="PR00704">
    <property type="entry name" value="CALPAIN"/>
</dbReference>
<keyword evidence="8 11" id="KW-0788">Thiol protease</keyword>
<keyword evidence="5" id="KW-0677">Repeat</keyword>
<evidence type="ECO:0000256" key="8">
    <source>
        <dbReference type="ARBA" id="ARBA00022807"/>
    </source>
</evidence>
<dbReference type="PANTHER" id="PTHR10183:SF379">
    <property type="entry name" value="CALPAIN-5"/>
    <property type="match status" value="1"/>
</dbReference>
<proteinExistence type="inferred from homology"/>
<dbReference type="InterPro" id="IPR038765">
    <property type="entry name" value="Papain-like_cys_pep_sf"/>
</dbReference>
<keyword evidence="12" id="KW-0175">Coiled coil</keyword>
<evidence type="ECO:0000256" key="5">
    <source>
        <dbReference type="ARBA" id="ARBA00022737"/>
    </source>
</evidence>
<evidence type="ECO:0000256" key="11">
    <source>
        <dbReference type="PROSITE-ProRule" id="PRU00239"/>
    </source>
</evidence>
<reference evidence="15" key="1">
    <citation type="journal article" date="2006" name="PLoS Biol.">
        <title>Macronuclear genome sequence of the ciliate Tetrahymena thermophila, a model eukaryote.</title>
        <authorList>
            <person name="Eisen J.A."/>
            <person name="Coyne R.S."/>
            <person name="Wu M."/>
            <person name="Wu D."/>
            <person name="Thiagarajan M."/>
            <person name="Wortman J.R."/>
            <person name="Badger J.H."/>
            <person name="Ren Q."/>
            <person name="Amedeo P."/>
            <person name="Jones K.M."/>
            <person name="Tallon L.J."/>
            <person name="Delcher A.L."/>
            <person name="Salzberg S.L."/>
            <person name="Silva J.C."/>
            <person name="Haas B.J."/>
            <person name="Majoros W.H."/>
            <person name="Farzad M."/>
            <person name="Carlton J.M."/>
            <person name="Smith R.K. Jr."/>
            <person name="Garg J."/>
            <person name="Pearlman R.E."/>
            <person name="Karrer K.M."/>
            <person name="Sun L."/>
            <person name="Manning G."/>
            <person name="Elde N.C."/>
            <person name="Turkewitz A.P."/>
            <person name="Asai D.J."/>
            <person name="Wilkes D.E."/>
            <person name="Wang Y."/>
            <person name="Cai H."/>
            <person name="Collins K."/>
            <person name="Stewart B.A."/>
            <person name="Lee S.R."/>
            <person name="Wilamowska K."/>
            <person name="Weinberg Z."/>
            <person name="Ruzzo W.L."/>
            <person name="Wloga D."/>
            <person name="Gaertig J."/>
            <person name="Frankel J."/>
            <person name="Tsao C.-C."/>
            <person name="Gorovsky M.A."/>
            <person name="Keeling P.J."/>
            <person name="Waller R.F."/>
            <person name="Patron N.J."/>
            <person name="Cherry J.M."/>
            <person name="Stover N.A."/>
            <person name="Krieger C.J."/>
            <person name="del Toro C."/>
            <person name="Ryder H.F."/>
            <person name="Williamson S.C."/>
            <person name="Barbeau R.A."/>
            <person name="Hamilton E.P."/>
            <person name="Orias E."/>
        </authorList>
    </citation>
    <scope>NUCLEOTIDE SEQUENCE [LARGE SCALE GENOMIC DNA]</scope>
    <source>
        <strain evidence="15">SB210</strain>
    </source>
</reference>
<comment type="similarity">
    <text evidence="1">Belongs to the peptidase C2 family.</text>
</comment>
<dbReference type="GeneID" id="7830337"/>
<dbReference type="GO" id="GO:0004198">
    <property type="term" value="F:calcium-dependent cysteine-type endopeptidase activity"/>
    <property type="evidence" value="ECO:0007669"/>
    <property type="project" value="InterPro"/>
</dbReference>
<feature type="active site" evidence="10 11">
    <location>
        <position position="742"/>
    </location>
</feature>
<dbReference type="SUPFAM" id="SSF54001">
    <property type="entry name" value="Cysteine proteinases"/>
    <property type="match status" value="1"/>
</dbReference>
<dbReference type="Pfam" id="PF00648">
    <property type="entry name" value="Peptidase_C2"/>
    <property type="match status" value="1"/>
</dbReference>
<evidence type="ECO:0000313" key="14">
    <source>
        <dbReference type="EMBL" id="EAR83765.2"/>
    </source>
</evidence>
<dbReference type="SMART" id="SM00230">
    <property type="entry name" value="CysPc"/>
    <property type="match status" value="1"/>
</dbReference>
<evidence type="ECO:0000256" key="9">
    <source>
        <dbReference type="ARBA" id="ARBA00022833"/>
    </source>
</evidence>
<keyword evidence="6" id="KW-0863">Zinc-finger</keyword>
<dbReference type="Gene3D" id="3.90.70.10">
    <property type="entry name" value="Cysteine proteinases"/>
    <property type="match status" value="1"/>
</dbReference>
<gene>
    <name evidence="14" type="ORF">TTHERM_00825600</name>
</gene>
<protein>
    <submittedName>
        <fullName evidence="14">Calpain family cysteine protease</fullName>
    </submittedName>
</protein>
<sequence length="1033" mass="121021">MSENIESDCLKILRGIKQNYSNQSNNNFMSFQRDLLNYSLGKQFLNADQLSSYLKDRKGNITDEQILFILQQFPKDENNNYQISSIQSVFNQISSKYPSLNPINVANVQNSNSPGKLFPNAQLNNQQLQNNLSQQNDKQNNQQNQDKVFNDIILINEESDDEEENKANERDQNKQNLIGKKDKVIFNENEKMISEDSFESLNQKLGFLKEQHIKKAINLNDIKNIFPSKKISFQELVFFLGSYGIELSAQEQQFLKESLISDDNSQYVYIKDFLEFMNLKDNYYNQIEKQQNSQKNKVLPFPPPPNLYYQNQNINGNIQIINFPMIINNKINHNNHQQNNKNNQRIFQNNQNINTNFYYPPSIPFYQQNQIIPNNQVPQFHQNVNIQNNNNNKIIEDKKNIKNNNNMNNNNIKDQVQVVNNNWQQNNLQINQIQNNNQQNYMLNSQCEDYFEILDEQIEGIEEFYTKFYDCQINDKEFIDSSFPPSQDSIVKDQSSKRYYEWRNLGWYRPVGFFNGQPYSMFEKFKSVSQSRVGLGKLISPNDIQQGMLGDCYFLSALSCLAQEPHRILNLFITRKTNKYGIYCVKICHDGAWKAVYVDDHIPCIHKKPAFTKANGNELWVLLIEKAWAKLFNSYAKIESGYCHEAMRDLTGAPTANFLTYEDVQVNGNTIQQMNQSLLPILMDALSEQNRFLITAANDNSDLSKSQADRLGLVTSHAYSLIGFKEINHHILGKVMLVRLRNPWGKKEWKGDWSDESQLWTPELREKLRVTKKQDGIFYMSLEDFYKYFNQITICYYHDFFKYSSIKVLESDGKHSQYFTLQVKTKGTYYISIVQPSKRNFDKDIYYETGISRIFVMQLLDQEGASNIKYIGSQQKKSREIFIECNLEPGSYLIQAKVKWELPTFTSYVVSSYGIDTTEIQPTQKKQIPNQFLEECFKTHARKNSNLKLKGQVMFCKHIDHKQGYGYFYIQNISNSTYSIDMHFQQYTGLKFKKPQRVPNISLVAVPQTEIIALFTVSCFGYQMQYQEYYKQN</sequence>
<feature type="active site" evidence="10 11">
    <location>
        <position position="552"/>
    </location>
</feature>
<dbReference type="PROSITE" id="PS50203">
    <property type="entry name" value="CALPAIN_CAT"/>
    <property type="match status" value="1"/>
</dbReference>
<dbReference type="InterPro" id="IPR022684">
    <property type="entry name" value="Calpain_cysteine_protease"/>
</dbReference>
<dbReference type="EMBL" id="GG662507">
    <property type="protein sequence ID" value="EAR83765.2"/>
    <property type="molecule type" value="Genomic_DNA"/>
</dbReference>
<evidence type="ECO:0000256" key="3">
    <source>
        <dbReference type="ARBA" id="ARBA00022670"/>
    </source>
</evidence>
<dbReference type="RefSeq" id="XP_001031428.2">
    <property type="nucleotide sequence ID" value="XM_001031428.2"/>
</dbReference>
<keyword evidence="9" id="KW-0862">Zinc</keyword>
<evidence type="ECO:0000313" key="15">
    <source>
        <dbReference type="Proteomes" id="UP000009168"/>
    </source>
</evidence>
<name>I7MFB0_TETTS</name>
<feature type="active site" evidence="10 11">
    <location>
        <position position="717"/>
    </location>
</feature>
<dbReference type="InterPro" id="IPR001300">
    <property type="entry name" value="Peptidase_C2_calpain_cat"/>
</dbReference>
<evidence type="ECO:0000256" key="12">
    <source>
        <dbReference type="SAM" id="Coils"/>
    </source>
</evidence>
<evidence type="ECO:0000256" key="2">
    <source>
        <dbReference type="ARBA" id="ARBA00022553"/>
    </source>
</evidence>
<dbReference type="PANTHER" id="PTHR10183">
    <property type="entry name" value="CALPAIN"/>
    <property type="match status" value="1"/>
</dbReference>
<evidence type="ECO:0000259" key="13">
    <source>
        <dbReference type="PROSITE" id="PS50203"/>
    </source>
</evidence>
<keyword evidence="15" id="KW-1185">Reference proteome</keyword>
<dbReference type="OrthoDB" id="167576at2759"/>
<keyword evidence="2" id="KW-0597">Phosphoprotein</keyword>
<evidence type="ECO:0000256" key="4">
    <source>
        <dbReference type="ARBA" id="ARBA00022723"/>
    </source>
</evidence>
<dbReference type="GO" id="GO:0006508">
    <property type="term" value="P:proteolysis"/>
    <property type="evidence" value="ECO:0007669"/>
    <property type="project" value="UniProtKB-KW"/>
</dbReference>
<evidence type="ECO:0000256" key="10">
    <source>
        <dbReference type="PIRSR" id="PIRSR622684-1"/>
    </source>
</evidence>
<dbReference type="CDD" id="cd00044">
    <property type="entry name" value="CysPc"/>
    <property type="match status" value="1"/>
</dbReference>
<accession>I7MFB0</accession>
<dbReference type="Proteomes" id="UP000009168">
    <property type="component" value="Unassembled WGS sequence"/>
</dbReference>
<organism evidence="14 15">
    <name type="scientific">Tetrahymena thermophila (strain SB210)</name>
    <dbReference type="NCBI Taxonomy" id="312017"/>
    <lineage>
        <taxon>Eukaryota</taxon>
        <taxon>Sar</taxon>
        <taxon>Alveolata</taxon>
        <taxon>Ciliophora</taxon>
        <taxon>Intramacronucleata</taxon>
        <taxon>Oligohymenophorea</taxon>
        <taxon>Hymenostomatida</taxon>
        <taxon>Tetrahymenina</taxon>
        <taxon>Tetrahymenidae</taxon>
        <taxon>Tetrahymena</taxon>
    </lineage>
</organism>
<dbReference type="FunFam" id="3.90.70.10:FF:000010">
    <property type="entry name" value="Calpain 15"/>
    <property type="match status" value="1"/>
</dbReference>
<evidence type="ECO:0000256" key="1">
    <source>
        <dbReference type="ARBA" id="ARBA00007623"/>
    </source>
</evidence>
<keyword evidence="4" id="KW-0479">Metal-binding</keyword>